<dbReference type="KEGG" id="arev:RVR_306"/>
<dbReference type="PANTHER" id="PTHR24567:SF74">
    <property type="entry name" value="HTH-TYPE TRANSCRIPTIONAL REGULATOR ARCR"/>
    <property type="match status" value="1"/>
</dbReference>
<dbReference type="Gene3D" id="1.10.10.10">
    <property type="entry name" value="Winged helix-like DNA-binding domain superfamily/Winged helix DNA-binding domain"/>
    <property type="match status" value="1"/>
</dbReference>
<dbReference type="Proteomes" id="UP000595703">
    <property type="component" value="Chromosome"/>
</dbReference>
<dbReference type="SMART" id="SM00419">
    <property type="entry name" value="HTH_CRP"/>
    <property type="match status" value="1"/>
</dbReference>
<evidence type="ECO:0000256" key="3">
    <source>
        <dbReference type="ARBA" id="ARBA00023163"/>
    </source>
</evidence>
<evidence type="ECO:0000259" key="4">
    <source>
        <dbReference type="PROSITE" id="PS50042"/>
    </source>
</evidence>
<reference evidence="6 7" key="2">
    <citation type="journal article" date="2011" name="J. Antibiot.">
        <title>Furaquinocins I and J: novel polyketide isoprenoid hybrid compounds from Streptomyces reveromyceticus SN-593.</title>
        <authorList>
            <person name="Panthee S."/>
            <person name="Takahashi S."/>
            <person name="Takagi H."/>
            <person name="Nogawa T."/>
            <person name="Oowada E."/>
            <person name="Uramoto M."/>
            <person name="Osada H."/>
        </authorList>
    </citation>
    <scope>NUCLEOTIDE SEQUENCE [LARGE SCALE GENOMIC DNA]</scope>
    <source>
        <strain evidence="6 7">SN-593</strain>
    </source>
</reference>
<feature type="domain" description="HTH crp-type" evidence="5">
    <location>
        <begin position="144"/>
        <end position="219"/>
    </location>
</feature>
<dbReference type="SUPFAM" id="SSF46785">
    <property type="entry name" value="Winged helix' DNA-binding domain"/>
    <property type="match status" value="1"/>
</dbReference>
<evidence type="ECO:0000313" key="6">
    <source>
        <dbReference type="EMBL" id="BBA95449.1"/>
    </source>
</evidence>
<dbReference type="SUPFAM" id="SSF51206">
    <property type="entry name" value="cAMP-binding domain-like"/>
    <property type="match status" value="1"/>
</dbReference>
<organism evidence="6 7">
    <name type="scientific">Actinacidiphila reveromycinica</name>
    <dbReference type="NCBI Taxonomy" id="659352"/>
    <lineage>
        <taxon>Bacteria</taxon>
        <taxon>Bacillati</taxon>
        <taxon>Actinomycetota</taxon>
        <taxon>Actinomycetes</taxon>
        <taxon>Kitasatosporales</taxon>
        <taxon>Streptomycetaceae</taxon>
        <taxon>Actinacidiphila</taxon>
    </lineage>
</organism>
<feature type="domain" description="Cyclic nucleotide-binding" evidence="4">
    <location>
        <begin position="38"/>
        <end position="131"/>
    </location>
</feature>
<dbReference type="Gene3D" id="2.60.120.10">
    <property type="entry name" value="Jelly Rolls"/>
    <property type="match status" value="1"/>
</dbReference>
<evidence type="ECO:0000256" key="1">
    <source>
        <dbReference type="ARBA" id="ARBA00023015"/>
    </source>
</evidence>
<reference evidence="6 7" key="1">
    <citation type="journal article" date="2010" name="J. Bacteriol.">
        <title>Biochemical characterization of a novel indole prenyltransferase from Streptomyces sp. SN-593.</title>
        <authorList>
            <person name="Takahashi S."/>
            <person name="Takagi H."/>
            <person name="Toyoda A."/>
            <person name="Uramoto M."/>
            <person name="Nogawa T."/>
            <person name="Ueki M."/>
            <person name="Sakaki Y."/>
            <person name="Osada H."/>
        </authorList>
    </citation>
    <scope>NUCLEOTIDE SEQUENCE [LARGE SCALE GENOMIC DNA]</scope>
    <source>
        <strain evidence="6 7">SN-593</strain>
    </source>
</reference>
<name>A0A7U3VLE3_9ACTN</name>
<gene>
    <name evidence="6" type="ORF">RVR_306</name>
</gene>
<dbReference type="GO" id="GO:0003677">
    <property type="term" value="F:DNA binding"/>
    <property type="evidence" value="ECO:0007669"/>
    <property type="project" value="UniProtKB-KW"/>
</dbReference>
<evidence type="ECO:0000313" key="7">
    <source>
        <dbReference type="Proteomes" id="UP000595703"/>
    </source>
</evidence>
<dbReference type="Pfam" id="PF13545">
    <property type="entry name" value="HTH_Crp_2"/>
    <property type="match status" value="1"/>
</dbReference>
<keyword evidence="1" id="KW-0805">Transcription regulation</keyword>
<keyword evidence="3" id="KW-0804">Transcription</keyword>
<evidence type="ECO:0000256" key="2">
    <source>
        <dbReference type="ARBA" id="ARBA00023125"/>
    </source>
</evidence>
<dbReference type="AlphaFoldDB" id="A0A7U3VLE3"/>
<dbReference type="Pfam" id="PF00027">
    <property type="entry name" value="cNMP_binding"/>
    <property type="match status" value="1"/>
</dbReference>
<reference evidence="6 7" key="3">
    <citation type="journal article" date="2011" name="Nat. Chem. Biol.">
        <title>Reveromycin A biosynthesis uses RevG and RevJ for stereospecific spiroacetal formation.</title>
        <authorList>
            <person name="Takahashi S."/>
            <person name="Toyoda A."/>
            <person name="Sekiyama Y."/>
            <person name="Takagi H."/>
            <person name="Nogawa T."/>
            <person name="Uramoto M."/>
            <person name="Suzuki R."/>
            <person name="Koshino H."/>
            <person name="Kumano T."/>
            <person name="Panthee S."/>
            <person name="Dairi T."/>
            <person name="Ishikawa J."/>
            <person name="Ikeda H."/>
            <person name="Sakaki Y."/>
            <person name="Osada H."/>
        </authorList>
    </citation>
    <scope>NUCLEOTIDE SEQUENCE [LARGE SCALE GENOMIC DNA]</scope>
    <source>
        <strain evidence="6 7">SN-593</strain>
    </source>
</reference>
<dbReference type="InterPro" id="IPR036390">
    <property type="entry name" value="WH_DNA-bd_sf"/>
</dbReference>
<dbReference type="InterPro" id="IPR050397">
    <property type="entry name" value="Env_Response_Regulators"/>
</dbReference>
<dbReference type="InterPro" id="IPR014710">
    <property type="entry name" value="RmlC-like_jellyroll"/>
</dbReference>
<proteinExistence type="predicted"/>
<dbReference type="RefSeq" id="WP_202231980.1">
    <property type="nucleotide sequence ID" value="NZ_AP018365.1"/>
</dbReference>
<sequence>MNTPVWSDPVFWSALGDDDRTALEGLARRGGVVADRQLFAQGDPSDDLIVVVRGWIKVVSHSTGGYRALLALRGPGDLLGEQAGIAGHRRTAALHTATEVDLLWFTAERFHAYARDHPAVTRALEQTLSGRLHEADRQRAHIAEPVAGRLAALLLDLAARCGEPGEAPGEIRIALPLSQEDLAGLLLSSLRTVSRVLEQWRAEGLIVTGRRSLRLPAPQRLEGLTAPGR</sequence>
<dbReference type="CDD" id="cd00038">
    <property type="entry name" value="CAP_ED"/>
    <property type="match status" value="1"/>
</dbReference>
<accession>A0A7U3VLE3</accession>
<keyword evidence="7" id="KW-1185">Reference proteome</keyword>
<reference evidence="6 7" key="4">
    <citation type="journal article" date="2020" name="Sci. Rep.">
        <title>beta-carboline chemical signals induce reveromycin production through a LuxR family regulator in Streptomyces sp. SN-593.</title>
        <authorList>
            <person name="Panthee S."/>
            <person name="Kito N."/>
            <person name="Hayashi T."/>
            <person name="Shimizu T."/>
            <person name="Ishikawa J."/>
            <person name="Hamamoto H."/>
            <person name="Osada H."/>
            <person name="Takahashi S."/>
        </authorList>
    </citation>
    <scope>NUCLEOTIDE SEQUENCE [LARGE SCALE GENOMIC DNA]</scope>
    <source>
        <strain evidence="6 7">SN-593</strain>
    </source>
</reference>
<dbReference type="PANTHER" id="PTHR24567">
    <property type="entry name" value="CRP FAMILY TRANSCRIPTIONAL REGULATORY PROTEIN"/>
    <property type="match status" value="1"/>
</dbReference>
<dbReference type="InterPro" id="IPR012318">
    <property type="entry name" value="HTH_CRP"/>
</dbReference>
<dbReference type="InterPro" id="IPR036388">
    <property type="entry name" value="WH-like_DNA-bd_sf"/>
</dbReference>
<dbReference type="InterPro" id="IPR000595">
    <property type="entry name" value="cNMP-bd_dom"/>
</dbReference>
<evidence type="ECO:0000259" key="5">
    <source>
        <dbReference type="PROSITE" id="PS51063"/>
    </source>
</evidence>
<dbReference type="SMART" id="SM00100">
    <property type="entry name" value="cNMP"/>
    <property type="match status" value="1"/>
</dbReference>
<keyword evidence="2" id="KW-0238">DNA-binding</keyword>
<protein>
    <submittedName>
        <fullName evidence="6">Putative transcriptional regulator with cyclic nucleotide-binding domain</fullName>
    </submittedName>
</protein>
<dbReference type="EMBL" id="AP018365">
    <property type="protein sequence ID" value="BBA95449.1"/>
    <property type="molecule type" value="Genomic_DNA"/>
</dbReference>
<dbReference type="PROSITE" id="PS51063">
    <property type="entry name" value="HTH_CRP_2"/>
    <property type="match status" value="1"/>
</dbReference>
<dbReference type="GO" id="GO:0003700">
    <property type="term" value="F:DNA-binding transcription factor activity"/>
    <property type="evidence" value="ECO:0007669"/>
    <property type="project" value="TreeGrafter"/>
</dbReference>
<dbReference type="InterPro" id="IPR018490">
    <property type="entry name" value="cNMP-bd_dom_sf"/>
</dbReference>
<dbReference type="PROSITE" id="PS50042">
    <property type="entry name" value="CNMP_BINDING_3"/>
    <property type="match status" value="1"/>
</dbReference>
<dbReference type="GO" id="GO:0005829">
    <property type="term" value="C:cytosol"/>
    <property type="evidence" value="ECO:0007669"/>
    <property type="project" value="TreeGrafter"/>
</dbReference>